<dbReference type="EMBL" id="LGUG01000004">
    <property type="protein sequence ID" value="KON98681.1"/>
    <property type="molecule type" value="Genomic_DNA"/>
</dbReference>
<sequence>MKALYRKVCVNYWPYWTAVLTAAILNVFWFALSGGAWGVTTEFTRWGGHLLALFGIDVSNWLYFEQIKMRDMPWDRGSGWLIFGMLGGALMTAFLSNNFKIRVPQQKSRLVQAFIGGILTGFGARLAMGCNLGSFFSAIPQFSLHGWIFMLGMFPGTYLGTKIALHPLIMGKPKRKKRGKTGANFGQVSPRVQTVLGIAVAIAIVLGSVYYFSFDKSKLAFALLFGAAFGICIQRGRICFTSAFRELWITKQGALGRALALSMIVSTIGFAILMSLGVEAKAEPASLGVFIGAIIFGIGIVLAGGCETGWMYRSMEGYVQLWFAGLGTIVGATLLAWSWDRAGLYQLLVAPYSEVNLVESWGWSGAIFGTVALLVTWYLFITWWESRDSQKKLTK</sequence>
<comment type="subcellular location">
    <subcellularLocation>
        <location evidence="1">Cell inner membrane</location>
        <topology evidence="1">Multi-pass membrane protein</topology>
    </subcellularLocation>
</comment>
<keyword evidence="4" id="KW-0997">Cell inner membrane</keyword>
<feature type="transmembrane region" description="Helical" evidence="9">
    <location>
        <begin position="258"/>
        <end position="278"/>
    </location>
</feature>
<feature type="transmembrane region" description="Helical" evidence="9">
    <location>
        <begin position="284"/>
        <end position="306"/>
    </location>
</feature>
<evidence type="ECO:0000256" key="5">
    <source>
        <dbReference type="ARBA" id="ARBA00022692"/>
    </source>
</evidence>
<feature type="transmembrane region" description="Helical" evidence="9">
    <location>
        <begin position="79"/>
        <end position="98"/>
    </location>
</feature>
<evidence type="ECO:0000256" key="6">
    <source>
        <dbReference type="ARBA" id="ARBA00022989"/>
    </source>
</evidence>
<evidence type="ECO:0000313" key="11">
    <source>
        <dbReference type="Proteomes" id="UP000037269"/>
    </source>
</evidence>
<dbReference type="PANTHER" id="PTHR30574:SF1">
    <property type="entry name" value="SULPHUR TRANSPORT DOMAIN-CONTAINING PROTEIN"/>
    <property type="match status" value="1"/>
</dbReference>
<gene>
    <name evidence="10" type="ORF">AF333_23235</name>
</gene>
<evidence type="ECO:0000256" key="4">
    <source>
        <dbReference type="ARBA" id="ARBA00022519"/>
    </source>
</evidence>
<dbReference type="GO" id="GO:0005886">
    <property type="term" value="C:plasma membrane"/>
    <property type="evidence" value="ECO:0007669"/>
    <property type="project" value="UniProtKB-SubCell"/>
</dbReference>
<feature type="transmembrane region" description="Helical" evidence="9">
    <location>
        <begin position="12"/>
        <end position="32"/>
    </location>
</feature>
<keyword evidence="6 9" id="KW-1133">Transmembrane helix</keyword>
<feature type="transmembrane region" description="Helical" evidence="9">
    <location>
        <begin position="361"/>
        <end position="384"/>
    </location>
</feature>
<evidence type="ECO:0000256" key="9">
    <source>
        <dbReference type="SAM" id="Phobius"/>
    </source>
</evidence>
<dbReference type="InterPro" id="IPR047732">
    <property type="entry name" value="YedE-like"/>
</dbReference>
<comment type="similarity">
    <text evidence="8">Belongs to the TsuA/YedE (TC 9.B.102) family.</text>
</comment>
<keyword evidence="11" id="KW-1185">Reference proteome</keyword>
<keyword evidence="3" id="KW-1003">Cell membrane</keyword>
<evidence type="ECO:0000256" key="3">
    <source>
        <dbReference type="ARBA" id="ARBA00022475"/>
    </source>
</evidence>
<evidence type="ECO:0000256" key="2">
    <source>
        <dbReference type="ARBA" id="ARBA00022448"/>
    </source>
</evidence>
<evidence type="ECO:0000256" key="8">
    <source>
        <dbReference type="ARBA" id="ARBA00035655"/>
    </source>
</evidence>
<keyword evidence="5 9" id="KW-0812">Transmembrane</keyword>
<protein>
    <recommendedName>
        <fullName evidence="12">YeeE/YedE family protein</fullName>
    </recommendedName>
</protein>
<dbReference type="Pfam" id="PF04143">
    <property type="entry name" value="Sulf_transp"/>
    <property type="match status" value="2"/>
</dbReference>
<evidence type="ECO:0000256" key="1">
    <source>
        <dbReference type="ARBA" id="ARBA00004429"/>
    </source>
</evidence>
<feature type="transmembrane region" description="Helical" evidence="9">
    <location>
        <begin position="219"/>
        <end position="238"/>
    </location>
</feature>
<dbReference type="STRING" id="47500.AF333_23235"/>
<evidence type="ECO:0008006" key="12">
    <source>
        <dbReference type="Google" id="ProtNLM"/>
    </source>
</evidence>
<keyword evidence="2" id="KW-0813">Transport</keyword>
<reference evidence="10 11" key="1">
    <citation type="submission" date="2015-07" db="EMBL/GenBank/DDBJ databases">
        <title>Fjat-14205 dsm 2895.</title>
        <authorList>
            <person name="Liu B."/>
            <person name="Wang J."/>
            <person name="Zhu Y."/>
            <person name="Liu G."/>
            <person name="Chen Q."/>
            <person name="Chen Z."/>
            <person name="Lan J."/>
            <person name="Che J."/>
            <person name="Ge C."/>
            <person name="Shi H."/>
            <person name="Pan Z."/>
            <person name="Liu X."/>
        </authorList>
    </citation>
    <scope>NUCLEOTIDE SEQUENCE [LARGE SCALE GENOMIC DNA]</scope>
    <source>
        <strain evidence="10 11">DSM 2895</strain>
    </source>
</reference>
<accession>A0A0D1XIX9</accession>
<organism evidence="10 11">
    <name type="scientific">Aneurinibacillus migulanus</name>
    <name type="common">Bacillus migulanus</name>
    <dbReference type="NCBI Taxonomy" id="47500"/>
    <lineage>
        <taxon>Bacteria</taxon>
        <taxon>Bacillati</taxon>
        <taxon>Bacillota</taxon>
        <taxon>Bacilli</taxon>
        <taxon>Bacillales</taxon>
        <taxon>Paenibacillaceae</taxon>
        <taxon>Aneurinibacillus group</taxon>
        <taxon>Aneurinibacillus</taxon>
    </lineage>
</organism>
<dbReference type="PATRIC" id="fig|47500.8.peg.3178"/>
<feature type="transmembrane region" description="Helical" evidence="9">
    <location>
        <begin position="192"/>
        <end position="213"/>
    </location>
</feature>
<feature type="transmembrane region" description="Helical" evidence="9">
    <location>
        <begin position="318"/>
        <end position="339"/>
    </location>
</feature>
<comment type="caution">
    <text evidence="10">The sequence shown here is derived from an EMBL/GenBank/DDBJ whole genome shotgun (WGS) entry which is preliminary data.</text>
</comment>
<feature type="transmembrane region" description="Helical" evidence="9">
    <location>
        <begin position="148"/>
        <end position="171"/>
    </location>
</feature>
<name>A0A0D1XIX9_ANEMI</name>
<dbReference type="InterPro" id="IPR007272">
    <property type="entry name" value="Sulf_transp_TsuA/YedE"/>
</dbReference>
<evidence type="ECO:0000256" key="7">
    <source>
        <dbReference type="ARBA" id="ARBA00023136"/>
    </source>
</evidence>
<proteinExistence type="inferred from homology"/>
<dbReference type="Proteomes" id="UP000037269">
    <property type="component" value="Unassembled WGS sequence"/>
</dbReference>
<keyword evidence="7 9" id="KW-0472">Membrane</keyword>
<feature type="transmembrane region" description="Helical" evidence="9">
    <location>
        <begin position="110"/>
        <end position="128"/>
    </location>
</feature>
<evidence type="ECO:0000313" key="10">
    <source>
        <dbReference type="EMBL" id="KON98681.1"/>
    </source>
</evidence>
<dbReference type="PANTHER" id="PTHR30574">
    <property type="entry name" value="INNER MEMBRANE PROTEIN YEDE"/>
    <property type="match status" value="1"/>
</dbReference>
<dbReference type="NCBIfam" id="NF033796">
    <property type="entry name" value="selen_YedE_FdhT"/>
    <property type="match status" value="1"/>
</dbReference>
<dbReference type="AlphaFoldDB" id="A0A0D1XIX9"/>